<sequence length="205" mass="22784">MKVIPRSLRAIHSLENSVTYIFSLQNFYSKFLSVQCVCVYLFNSTFFCLNIMSTLGAEKVAELTRAFKSYDKDGKGTIVAADLGPVLKSLGYDPTTDEIAEILQRLQLDADGEIRLQDFISYASDRSVTEITGSDAEIKAVFRLFDKDGDGFITASEFSQVMTQLGESIPESDIQDMIAEADTDGDNRMSYEEFQRVVVAASINT</sequence>
<accession>A0A7R9BGM2</accession>
<keyword evidence="5" id="KW-1185">Reference proteome</keyword>
<feature type="domain" description="EF-hand" evidence="3">
    <location>
        <begin position="58"/>
        <end position="93"/>
    </location>
</feature>
<evidence type="ECO:0000256" key="1">
    <source>
        <dbReference type="ARBA" id="ARBA00022737"/>
    </source>
</evidence>
<dbReference type="InterPro" id="IPR002048">
    <property type="entry name" value="EF_hand_dom"/>
</dbReference>
<organism evidence="4">
    <name type="scientific">Notodromas monacha</name>
    <dbReference type="NCBI Taxonomy" id="399045"/>
    <lineage>
        <taxon>Eukaryota</taxon>
        <taxon>Metazoa</taxon>
        <taxon>Ecdysozoa</taxon>
        <taxon>Arthropoda</taxon>
        <taxon>Crustacea</taxon>
        <taxon>Oligostraca</taxon>
        <taxon>Ostracoda</taxon>
        <taxon>Podocopa</taxon>
        <taxon>Podocopida</taxon>
        <taxon>Cypridocopina</taxon>
        <taxon>Cypridoidea</taxon>
        <taxon>Cyprididae</taxon>
        <taxon>Notodromas</taxon>
    </lineage>
</organism>
<reference evidence="4" key="1">
    <citation type="submission" date="2020-11" db="EMBL/GenBank/DDBJ databases">
        <authorList>
            <person name="Tran Van P."/>
        </authorList>
    </citation>
    <scope>NUCLEOTIDE SEQUENCE</scope>
</reference>
<dbReference type="SUPFAM" id="SSF47473">
    <property type="entry name" value="EF-hand"/>
    <property type="match status" value="1"/>
</dbReference>
<dbReference type="SMART" id="SM00054">
    <property type="entry name" value="EFh"/>
    <property type="match status" value="4"/>
</dbReference>
<feature type="domain" description="EF-hand" evidence="3">
    <location>
        <begin position="169"/>
        <end position="204"/>
    </location>
</feature>
<dbReference type="FunFam" id="1.10.238.10:FF:000001">
    <property type="entry name" value="Calmodulin 1"/>
    <property type="match status" value="1"/>
</dbReference>
<dbReference type="Proteomes" id="UP000678499">
    <property type="component" value="Unassembled WGS sequence"/>
</dbReference>
<dbReference type="Gene3D" id="1.10.238.10">
    <property type="entry name" value="EF-hand"/>
    <property type="match status" value="2"/>
</dbReference>
<evidence type="ECO:0000259" key="3">
    <source>
        <dbReference type="PROSITE" id="PS50222"/>
    </source>
</evidence>
<dbReference type="EMBL" id="CAJPEX010000184">
    <property type="protein sequence ID" value="CAG0914040.1"/>
    <property type="molecule type" value="Genomic_DNA"/>
</dbReference>
<evidence type="ECO:0000313" key="5">
    <source>
        <dbReference type="Proteomes" id="UP000678499"/>
    </source>
</evidence>
<dbReference type="GO" id="GO:0005509">
    <property type="term" value="F:calcium ion binding"/>
    <property type="evidence" value="ECO:0007669"/>
    <property type="project" value="InterPro"/>
</dbReference>
<keyword evidence="2" id="KW-0106">Calcium</keyword>
<proteinExistence type="predicted"/>
<evidence type="ECO:0000313" key="4">
    <source>
        <dbReference type="EMBL" id="CAD7273888.1"/>
    </source>
</evidence>
<dbReference type="PROSITE" id="PS00018">
    <property type="entry name" value="EF_HAND_1"/>
    <property type="match status" value="2"/>
</dbReference>
<dbReference type="EMBL" id="OA882221">
    <property type="protein sequence ID" value="CAD7273888.1"/>
    <property type="molecule type" value="Genomic_DNA"/>
</dbReference>
<gene>
    <name evidence="4" type="ORF">NMOB1V02_LOCUS1755</name>
</gene>
<dbReference type="Pfam" id="PF13499">
    <property type="entry name" value="EF-hand_7"/>
    <property type="match status" value="2"/>
</dbReference>
<dbReference type="OrthoDB" id="26525at2759"/>
<keyword evidence="1" id="KW-0677">Repeat</keyword>
<protein>
    <recommendedName>
        <fullName evidence="3">EF-hand domain-containing protein</fullName>
    </recommendedName>
</protein>
<evidence type="ECO:0000256" key="2">
    <source>
        <dbReference type="ARBA" id="ARBA00022837"/>
    </source>
</evidence>
<name>A0A7R9BGM2_9CRUS</name>
<dbReference type="CDD" id="cd00051">
    <property type="entry name" value="EFh"/>
    <property type="match status" value="1"/>
</dbReference>
<dbReference type="AlphaFoldDB" id="A0A7R9BGM2"/>
<dbReference type="InterPro" id="IPR018247">
    <property type="entry name" value="EF_Hand_1_Ca_BS"/>
</dbReference>
<dbReference type="PROSITE" id="PS50222">
    <property type="entry name" value="EF_HAND_2"/>
    <property type="match status" value="3"/>
</dbReference>
<dbReference type="PANTHER" id="PTHR23050">
    <property type="entry name" value="CALCIUM BINDING PROTEIN"/>
    <property type="match status" value="1"/>
</dbReference>
<dbReference type="InterPro" id="IPR011992">
    <property type="entry name" value="EF-hand-dom_pair"/>
</dbReference>
<feature type="domain" description="EF-hand" evidence="3">
    <location>
        <begin position="133"/>
        <end position="168"/>
    </location>
</feature>
<dbReference type="InterPro" id="IPR050145">
    <property type="entry name" value="Centrin_CML-like"/>
</dbReference>